<dbReference type="OrthoDB" id="79941at2759"/>
<protein>
    <recommendedName>
        <fullName evidence="1">RRM domain-containing protein</fullName>
    </recommendedName>
</protein>
<dbReference type="Gene3D" id="3.30.70.330">
    <property type="match status" value="1"/>
</dbReference>
<dbReference type="AlphaFoldDB" id="A0A815ENB6"/>
<dbReference type="EMBL" id="CAJNON010000562">
    <property type="protein sequence ID" value="CAF1317103.1"/>
    <property type="molecule type" value="Genomic_DNA"/>
</dbReference>
<dbReference type="InterPro" id="IPR012677">
    <property type="entry name" value="Nucleotide-bd_a/b_plait_sf"/>
</dbReference>
<evidence type="ECO:0000313" key="2">
    <source>
        <dbReference type="EMBL" id="CAF1317103.1"/>
    </source>
</evidence>
<proteinExistence type="predicted"/>
<dbReference type="InterPro" id="IPR035979">
    <property type="entry name" value="RBD_domain_sf"/>
</dbReference>
<name>A0A815ENB6_9BILA</name>
<accession>A0A815ENB6</accession>
<reference evidence="2" key="1">
    <citation type="submission" date="2021-02" db="EMBL/GenBank/DDBJ databases">
        <authorList>
            <person name="Nowell W R."/>
        </authorList>
    </citation>
    <scope>NUCLEOTIDE SEQUENCE</scope>
</reference>
<gene>
    <name evidence="2" type="ORF">VCS650_LOCUS31926</name>
</gene>
<sequence length="37" mass="4226">MAAAIETKLYVTNFPSSATRQQLQQFFSRFGRVQECA</sequence>
<dbReference type="SUPFAM" id="SSF54928">
    <property type="entry name" value="RNA-binding domain, RBD"/>
    <property type="match status" value="1"/>
</dbReference>
<dbReference type="GO" id="GO:0003723">
    <property type="term" value="F:RNA binding"/>
    <property type="evidence" value="ECO:0007669"/>
    <property type="project" value="InterPro"/>
</dbReference>
<dbReference type="Pfam" id="PF00076">
    <property type="entry name" value="RRM_1"/>
    <property type="match status" value="1"/>
</dbReference>
<feature type="non-terminal residue" evidence="2">
    <location>
        <position position="37"/>
    </location>
</feature>
<evidence type="ECO:0000259" key="1">
    <source>
        <dbReference type="Pfam" id="PF00076"/>
    </source>
</evidence>
<evidence type="ECO:0000313" key="3">
    <source>
        <dbReference type="Proteomes" id="UP000663891"/>
    </source>
</evidence>
<comment type="caution">
    <text evidence="2">The sequence shown here is derived from an EMBL/GenBank/DDBJ whole genome shotgun (WGS) entry which is preliminary data.</text>
</comment>
<dbReference type="Proteomes" id="UP000663891">
    <property type="component" value="Unassembled WGS sequence"/>
</dbReference>
<feature type="domain" description="RRM" evidence="1">
    <location>
        <begin position="9"/>
        <end position="36"/>
    </location>
</feature>
<organism evidence="2 3">
    <name type="scientific">Adineta steineri</name>
    <dbReference type="NCBI Taxonomy" id="433720"/>
    <lineage>
        <taxon>Eukaryota</taxon>
        <taxon>Metazoa</taxon>
        <taxon>Spiralia</taxon>
        <taxon>Gnathifera</taxon>
        <taxon>Rotifera</taxon>
        <taxon>Eurotatoria</taxon>
        <taxon>Bdelloidea</taxon>
        <taxon>Adinetida</taxon>
        <taxon>Adinetidae</taxon>
        <taxon>Adineta</taxon>
    </lineage>
</organism>
<dbReference type="InterPro" id="IPR000504">
    <property type="entry name" value="RRM_dom"/>
</dbReference>